<dbReference type="GO" id="GO:0051537">
    <property type="term" value="F:2 iron, 2 sulfur cluster binding"/>
    <property type="evidence" value="ECO:0007669"/>
    <property type="project" value="UniProtKB-KW"/>
</dbReference>
<evidence type="ECO:0000256" key="3">
    <source>
        <dbReference type="ARBA" id="ARBA00023004"/>
    </source>
</evidence>
<evidence type="ECO:0000256" key="1">
    <source>
        <dbReference type="ARBA" id="ARBA00022714"/>
    </source>
</evidence>
<keyword evidence="1" id="KW-0001">2Fe-2S</keyword>
<organism evidence="9 10">
    <name type="scientific">Macrostomum lignano</name>
    <dbReference type="NCBI Taxonomy" id="282301"/>
    <lineage>
        <taxon>Eukaryota</taxon>
        <taxon>Metazoa</taxon>
        <taxon>Spiralia</taxon>
        <taxon>Lophotrochozoa</taxon>
        <taxon>Platyhelminthes</taxon>
        <taxon>Rhabditophora</taxon>
        <taxon>Macrostomorpha</taxon>
        <taxon>Macrostomida</taxon>
        <taxon>Macrostomidae</taxon>
        <taxon>Macrostomum</taxon>
    </lineage>
</organism>
<comment type="cofactor">
    <cofactor evidence="5">
        <name>[2Fe-2S] cluster</name>
        <dbReference type="ChEBI" id="CHEBI:190135"/>
    </cofactor>
</comment>
<feature type="domain" description="Iron-binding zinc finger CDGSH type" evidence="6">
    <location>
        <begin position="54"/>
        <end position="93"/>
    </location>
</feature>
<dbReference type="OrthoDB" id="449252at2759"/>
<evidence type="ECO:0000313" key="9">
    <source>
        <dbReference type="EMBL" id="PAA83896.1"/>
    </source>
</evidence>
<dbReference type="Pfam" id="PF09360">
    <property type="entry name" value="zf-CDGSH"/>
    <property type="match status" value="1"/>
</dbReference>
<keyword evidence="2" id="KW-0479">Metal-binding</keyword>
<evidence type="ECO:0000256" key="2">
    <source>
        <dbReference type="ARBA" id="ARBA00022723"/>
    </source>
</evidence>
<reference evidence="9 10" key="1">
    <citation type="submission" date="2017-06" db="EMBL/GenBank/DDBJ databases">
        <title>A platform for efficient transgenesis in Macrostomum lignano, a flatworm model organism for stem cell research.</title>
        <authorList>
            <person name="Berezikov E."/>
        </authorList>
    </citation>
    <scope>NUCLEOTIDE SEQUENCE [LARGE SCALE GENOMIC DNA]</scope>
    <source>
        <strain evidence="9">DV1</strain>
        <tissue evidence="9">Whole organism</tissue>
    </source>
</reference>
<name>A0A267GD18_9PLAT</name>
<dbReference type="EMBL" id="NIVC01002357">
    <property type="protein sequence ID" value="PAA58595.1"/>
    <property type="molecule type" value="Genomic_DNA"/>
</dbReference>
<protein>
    <recommendedName>
        <fullName evidence="6">Iron-binding zinc finger CDGSH type domain-containing protein</fullName>
    </recommendedName>
</protein>
<dbReference type="EMBL" id="NIVC01003180">
    <property type="protein sequence ID" value="PAA52807.1"/>
    <property type="molecule type" value="Genomic_DNA"/>
</dbReference>
<keyword evidence="4" id="KW-0411">Iron-sulfur</keyword>
<evidence type="ECO:0000259" key="6">
    <source>
        <dbReference type="SMART" id="SM00704"/>
    </source>
</evidence>
<dbReference type="SMART" id="SM00704">
    <property type="entry name" value="ZnF_CDGSH"/>
    <property type="match status" value="1"/>
</dbReference>
<dbReference type="EMBL" id="NIVC01000396">
    <property type="protein sequence ID" value="PAA83896.1"/>
    <property type="molecule type" value="Genomic_DNA"/>
</dbReference>
<dbReference type="InterPro" id="IPR018967">
    <property type="entry name" value="FeS-contain_CDGSH-typ"/>
</dbReference>
<dbReference type="InterPro" id="IPR045131">
    <property type="entry name" value="CISD1/2"/>
</dbReference>
<accession>A0A267GD18</accession>
<dbReference type="GO" id="GO:0005741">
    <property type="term" value="C:mitochondrial outer membrane"/>
    <property type="evidence" value="ECO:0007669"/>
    <property type="project" value="TreeGrafter"/>
</dbReference>
<gene>
    <name evidence="8" type="ORF">BOX15_Mlig030446g1</name>
    <name evidence="7" type="ORF">BOX15_Mlig030446g2</name>
    <name evidence="9" type="ORF">BOX15_Mlig030446g3</name>
</gene>
<dbReference type="PANTHER" id="PTHR13680:SF5">
    <property type="entry name" value="CDGSH IRON-SULFUR DOMAIN-CONTAINING PROTEIN 1"/>
    <property type="match status" value="1"/>
</dbReference>
<feature type="non-terminal residue" evidence="9">
    <location>
        <position position="1"/>
    </location>
</feature>
<dbReference type="PANTHER" id="PTHR13680">
    <property type="entry name" value="CDGSH IRON-SULFUR DOMAIN-CONTAINING PROTEIN 1"/>
    <property type="match status" value="1"/>
</dbReference>
<dbReference type="FunFam" id="3.40.5.90:FF:000001">
    <property type="entry name" value="CDGSH iron-sulfur domain-containing protein 1"/>
    <property type="match status" value="1"/>
</dbReference>
<evidence type="ECO:0000313" key="8">
    <source>
        <dbReference type="EMBL" id="PAA58595.1"/>
    </source>
</evidence>
<dbReference type="GO" id="GO:0010506">
    <property type="term" value="P:regulation of autophagy"/>
    <property type="evidence" value="ECO:0007669"/>
    <property type="project" value="InterPro"/>
</dbReference>
<proteinExistence type="predicted"/>
<dbReference type="InterPro" id="IPR042216">
    <property type="entry name" value="MitoNEET_CISD"/>
</dbReference>
<sequence length="106" mass="11672">SELAKLTLFTGASGFLAYSVYTTCRYKFSSKSAGSSASSHSQPVNWSVQKDKDKVVNTVDIEEISGDKVCMCRCWRSKQFPYCDGTHNQHNKDTGDNVGPLIVKKG</sequence>
<dbReference type="STRING" id="282301.A0A267GD18"/>
<evidence type="ECO:0000313" key="7">
    <source>
        <dbReference type="EMBL" id="PAA52807.1"/>
    </source>
</evidence>
<dbReference type="GO" id="GO:0046872">
    <property type="term" value="F:metal ion binding"/>
    <property type="evidence" value="ECO:0007669"/>
    <property type="project" value="UniProtKB-KW"/>
</dbReference>
<dbReference type="Gene3D" id="3.40.5.90">
    <property type="entry name" value="CDGSH iron-sulfur domain, mitoNEET-type"/>
    <property type="match status" value="1"/>
</dbReference>
<evidence type="ECO:0000256" key="4">
    <source>
        <dbReference type="ARBA" id="ARBA00023014"/>
    </source>
</evidence>
<comment type="caution">
    <text evidence="9">The sequence shown here is derived from an EMBL/GenBank/DDBJ whole genome shotgun (WGS) entry which is preliminary data.</text>
</comment>
<evidence type="ECO:0000313" key="10">
    <source>
        <dbReference type="Proteomes" id="UP000215902"/>
    </source>
</evidence>
<dbReference type="AlphaFoldDB" id="A0A267GD18"/>
<keyword evidence="10" id="KW-1185">Reference proteome</keyword>
<keyword evidence="3" id="KW-0408">Iron</keyword>
<evidence type="ECO:0000256" key="5">
    <source>
        <dbReference type="ARBA" id="ARBA00034078"/>
    </source>
</evidence>
<dbReference type="Proteomes" id="UP000215902">
    <property type="component" value="Unassembled WGS sequence"/>
</dbReference>